<accession>A0A3E0B311</accession>
<evidence type="ECO:0000259" key="3">
    <source>
        <dbReference type="Pfam" id="PF08245"/>
    </source>
</evidence>
<dbReference type="SUPFAM" id="SSF53623">
    <property type="entry name" value="MurD-like peptide ligases, catalytic domain"/>
    <property type="match status" value="1"/>
</dbReference>
<keyword evidence="2" id="KW-0961">Cell wall biogenesis/degradation</keyword>
<feature type="active site" evidence="2">
    <location>
        <position position="358"/>
    </location>
</feature>
<keyword evidence="2" id="KW-0573">Peptidoglycan synthesis</keyword>
<dbReference type="HAMAP" id="MF_02214">
    <property type="entry name" value="Lipid_II_synth_MurT"/>
    <property type="match status" value="1"/>
</dbReference>
<dbReference type="GO" id="GO:0008270">
    <property type="term" value="F:zinc ion binding"/>
    <property type="evidence" value="ECO:0007669"/>
    <property type="project" value="UniProtKB-UniRule"/>
</dbReference>
<keyword evidence="6" id="KW-1185">Reference proteome</keyword>
<organism evidence="5 6">
    <name type="scientific">Jeotgalicoccus halotolerans</name>
    <dbReference type="NCBI Taxonomy" id="157227"/>
    <lineage>
        <taxon>Bacteria</taxon>
        <taxon>Bacillati</taxon>
        <taxon>Bacillota</taxon>
        <taxon>Bacilli</taxon>
        <taxon>Bacillales</taxon>
        <taxon>Staphylococcaceae</taxon>
        <taxon>Jeotgalicoccus</taxon>
    </lineage>
</organism>
<dbReference type="GO" id="GO:0071555">
    <property type="term" value="P:cell wall organization"/>
    <property type="evidence" value="ECO:0007669"/>
    <property type="project" value="UniProtKB-KW"/>
</dbReference>
<comment type="catalytic activity">
    <reaction evidence="2">
        <text>beta-D-GlcNAc-(1-&gt;4)-Mur2Ac(oyl-L-Ala-gamma-D-O-P-Glu-L-Lys-D-Ala-D-Ala)-di-trans,octa-cis-undecaprenyl diphosphate + NH4(+) = beta-D-GlcNAc-(1-&gt;4)-Mur2Ac(oyl-L-Ala-D-isoglutaminyl-L-Lys-D-Ala-D-Ala)-di-trans,octa-cis-undecaprenyl diphosphate + phosphate + H(+)</text>
        <dbReference type="Rhea" id="RHEA:57932"/>
        <dbReference type="ChEBI" id="CHEBI:15378"/>
        <dbReference type="ChEBI" id="CHEBI:28938"/>
        <dbReference type="ChEBI" id="CHEBI:43474"/>
        <dbReference type="ChEBI" id="CHEBI:62233"/>
        <dbReference type="ChEBI" id="CHEBI:143132"/>
    </reaction>
</comment>
<feature type="domain" description="Lipid II isoglutaminyl synthase (glutamine-hydrolyzing) subunit MurT C-terminal" evidence="4">
    <location>
        <begin position="322"/>
        <end position="433"/>
    </location>
</feature>
<keyword evidence="2" id="KW-0133">Cell shape</keyword>
<dbReference type="InterPro" id="IPR013564">
    <property type="entry name" value="MurT_C"/>
</dbReference>
<evidence type="ECO:0000313" key="5">
    <source>
        <dbReference type="EMBL" id="REG26334.1"/>
    </source>
</evidence>
<keyword evidence="2" id="KW-0479">Metal-binding</keyword>
<evidence type="ECO:0000313" key="6">
    <source>
        <dbReference type="Proteomes" id="UP000257076"/>
    </source>
</evidence>
<comment type="caution">
    <text evidence="5">The sequence shown here is derived from an EMBL/GenBank/DDBJ whole genome shotgun (WGS) entry which is preliminary data.</text>
</comment>
<feature type="binding site" evidence="2">
    <location>
        <position position="208"/>
    </location>
    <ligand>
        <name>Zn(2+)</name>
        <dbReference type="ChEBI" id="CHEBI:29105"/>
    </ligand>
</feature>
<dbReference type="Pfam" id="PF08353">
    <property type="entry name" value="MurT_C"/>
    <property type="match status" value="1"/>
</dbReference>
<comment type="catalytic activity">
    <reaction evidence="2">
        <text>beta-D-GlcNAc-(1-&gt;4)-Mur2Ac(oyl-L-Ala-gamma-D-Glu-L-Lys-D-Ala-D-Ala)-di-trans,octa-cis-undecaprenyl diphosphate + L-glutamine + ATP + H2O = beta-D-GlcNAc-(1-&gt;4)-Mur2Ac(oyl-L-Ala-D-isoglutaminyl-L-Lys-D-Ala-D-Ala)-di-trans,octa-cis-undecaprenyl diphosphate + L-glutamate + ADP + phosphate + H(+)</text>
        <dbReference type="Rhea" id="RHEA:57928"/>
        <dbReference type="ChEBI" id="CHEBI:15377"/>
        <dbReference type="ChEBI" id="CHEBI:15378"/>
        <dbReference type="ChEBI" id="CHEBI:29985"/>
        <dbReference type="ChEBI" id="CHEBI:30616"/>
        <dbReference type="ChEBI" id="CHEBI:43474"/>
        <dbReference type="ChEBI" id="CHEBI:58359"/>
        <dbReference type="ChEBI" id="CHEBI:60033"/>
        <dbReference type="ChEBI" id="CHEBI:62233"/>
        <dbReference type="ChEBI" id="CHEBI:456216"/>
        <dbReference type="EC" id="6.3.5.13"/>
    </reaction>
</comment>
<dbReference type="UniPathway" id="UPA00219"/>
<dbReference type="AlphaFoldDB" id="A0A3E0B311"/>
<comment type="pathway">
    <text evidence="1 2">Cell wall biogenesis; peptidoglycan biosynthesis.</text>
</comment>
<comment type="similarity">
    <text evidence="2">Belongs to the MurCDEF family. MurT subfamily.</text>
</comment>
<keyword evidence="2 5" id="KW-0436">Ligase</keyword>
<protein>
    <recommendedName>
        <fullName evidence="2">Lipid II isoglutaminyl synthase (glutamine-hydrolyzing) subunit MurT</fullName>
        <ecNumber evidence="2">6.3.5.13</ecNumber>
    </recommendedName>
</protein>
<dbReference type="EC" id="6.3.5.13" evidence="2"/>
<keyword evidence="2" id="KW-0547">Nucleotide-binding</keyword>
<comment type="catalytic activity">
    <reaction evidence="2">
        <text>beta-D-GlcNAc-(1-&gt;4)-Mur2Ac(oyl-L-Ala-gamma-D-Glu-L-Lys-D-Ala-D-Ala)-di-trans,octa-cis-undecaprenyl diphosphate + ATP = beta-D-GlcNAc-(1-&gt;4)-Mur2Ac(oyl-L-Ala-gamma-D-O-P-Glu-L-Lys-D-Ala-D-Ala)-di-trans,octa-cis-undecaprenyl diphosphate + ADP</text>
        <dbReference type="Rhea" id="RHEA:59488"/>
        <dbReference type="ChEBI" id="CHEBI:30616"/>
        <dbReference type="ChEBI" id="CHEBI:60033"/>
        <dbReference type="ChEBI" id="CHEBI:143132"/>
        <dbReference type="ChEBI" id="CHEBI:456216"/>
    </reaction>
</comment>
<feature type="binding site" evidence="2">
    <location>
        <position position="233"/>
    </location>
    <ligand>
        <name>Zn(2+)</name>
        <dbReference type="ChEBI" id="CHEBI:29105"/>
    </ligand>
</feature>
<dbReference type="InterPro" id="IPR036565">
    <property type="entry name" value="Mur-like_cat_sf"/>
</dbReference>
<dbReference type="GO" id="GO:0008360">
    <property type="term" value="P:regulation of cell shape"/>
    <property type="evidence" value="ECO:0007669"/>
    <property type="project" value="UniProtKB-KW"/>
</dbReference>
<evidence type="ECO:0000259" key="4">
    <source>
        <dbReference type="Pfam" id="PF08353"/>
    </source>
</evidence>
<name>A0A3E0B311_9STAP</name>
<proteinExistence type="inferred from homology"/>
<feature type="binding site" evidence="2">
    <location>
        <position position="211"/>
    </location>
    <ligand>
        <name>Zn(2+)</name>
        <dbReference type="ChEBI" id="CHEBI:29105"/>
    </ligand>
</feature>
<keyword evidence="2" id="KW-0862">Zinc</keyword>
<feature type="domain" description="Mur ligase central" evidence="3">
    <location>
        <begin position="54"/>
        <end position="283"/>
    </location>
</feature>
<dbReference type="Gene3D" id="3.40.1190.10">
    <property type="entry name" value="Mur-like, catalytic domain"/>
    <property type="match status" value="1"/>
</dbReference>
<dbReference type="PANTHER" id="PTHR23135:SF7">
    <property type="entry name" value="LIPID II ISOGLUTAMINYL SYNTHASE (GLUTAMINE-HYDROLYZING) SUBUNIT MURT"/>
    <property type="match status" value="1"/>
</dbReference>
<evidence type="ECO:0000256" key="1">
    <source>
        <dbReference type="ARBA" id="ARBA00004752"/>
    </source>
</evidence>
<dbReference type="InterPro" id="IPR013221">
    <property type="entry name" value="Mur_ligase_cen"/>
</dbReference>
<dbReference type="GO" id="GO:0005524">
    <property type="term" value="F:ATP binding"/>
    <property type="evidence" value="ECO:0007669"/>
    <property type="project" value="UniProtKB-UniRule"/>
</dbReference>
<dbReference type="PANTHER" id="PTHR23135">
    <property type="entry name" value="MUR LIGASE FAMILY MEMBER"/>
    <property type="match status" value="1"/>
</dbReference>
<comment type="function">
    <text evidence="2">The lipid II isoglutaminyl synthase complex catalyzes the formation of alpha-D-isoglutamine in the cell wall lipid II stem peptide. The MurT subunit catalyzes the ATP-dependent amidation of D-glutamate residue of lipid II, converting it to an isoglutamine residue.</text>
</comment>
<dbReference type="GO" id="GO:0009252">
    <property type="term" value="P:peptidoglycan biosynthetic process"/>
    <property type="evidence" value="ECO:0007669"/>
    <property type="project" value="UniProtKB-UniRule"/>
</dbReference>
<keyword evidence="2" id="KW-0067">ATP-binding</keyword>
<dbReference type="Proteomes" id="UP000257076">
    <property type="component" value="Unassembled WGS sequence"/>
</dbReference>
<gene>
    <name evidence="2" type="primary">murT</name>
    <name evidence="5" type="ORF">DFR63_0138</name>
</gene>
<dbReference type="InterPro" id="IPR043703">
    <property type="entry name" value="Lipid_II_synth_MurT"/>
</dbReference>
<comment type="subunit">
    <text evidence="2">Forms a heterodimer with GatD.</text>
</comment>
<dbReference type="OrthoDB" id="9803907at2"/>
<dbReference type="GO" id="GO:0140282">
    <property type="term" value="F:carbon-nitrogen ligase activity on lipid II"/>
    <property type="evidence" value="ECO:0007669"/>
    <property type="project" value="UniProtKB-UniRule"/>
</dbReference>
<evidence type="ECO:0000256" key="2">
    <source>
        <dbReference type="HAMAP-Rule" id="MF_02214"/>
    </source>
</evidence>
<dbReference type="GO" id="GO:0016881">
    <property type="term" value="F:acid-amino acid ligase activity"/>
    <property type="evidence" value="ECO:0007669"/>
    <property type="project" value="InterPro"/>
</dbReference>
<reference evidence="5 6" key="1">
    <citation type="submission" date="2018-08" db="EMBL/GenBank/DDBJ databases">
        <title>Genomic Encyclopedia of Type Strains, Phase IV (KMG-IV): sequencing the most valuable type-strain genomes for metagenomic binning, comparative biology and taxonomic classification.</title>
        <authorList>
            <person name="Goeker M."/>
        </authorList>
    </citation>
    <scope>NUCLEOTIDE SEQUENCE [LARGE SCALE GENOMIC DNA]</scope>
    <source>
        <strain evidence="5 6">DSM 17274</strain>
    </source>
</reference>
<feature type="binding site" evidence="2">
    <location>
        <position position="230"/>
    </location>
    <ligand>
        <name>Zn(2+)</name>
        <dbReference type="ChEBI" id="CHEBI:29105"/>
    </ligand>
</feature>
<dbReference type="Pfam" id="PF08245">
    <property type="entry name" value="Mur_ligase_M"/>
    <property type="match status" value="1"/>
</dbReference>
<dbReference type="RefSeq" id="WP_115883862.1">
    <property type="nucleotide sequence ID" value="NZ_CBCSHX010000003.1"/>
</dbReference>
<sequence length="452" mass="50926">MNLKTKIARLAGRSSKYLLHRFTTGGSSLPGKLALAIDPNILTSLSKDYRTIIITGTNGKTVTTGLTVNILKQHYNHVLTNPTGANMQQGIVSTFLSDNKDTGSEEKFAVLEVDEASVKHITKYISPEIILVTNIFRDQMDRYGEIYTTYNLILEGVKKSPDTILMMNGDAPIFSTPDVPNERRYFGFQNNDKKTDILAHYNTDGIICPQCENILHYHMITYSNLGDFFCPHCGFSRPALSYTLTSIDELTTESSLFTIDGEQYNLQVAGQYNIYNALAAFSIAQYLDVPSKLIKTGVHSAKRIFGRQESLYINGNDVRINLIKNPVGFNQIIELIKLETEPYILITILNDRHADGQDISWIWDGNFEDIAADTLNRGAYVSGIRMQDLQTRMKVAGFNEEQLFSIKEPRDVLSLIRNSPAKKVYVLATYTGMLDLRKEMVEQGILKERMNI</sequence>
<dbReference type="EMBL" id="QUMW01000002">
    <property type="protein sequence ID" value="REG26334.1"/>
    <property type="molecule type" value="Genomic_DNA"/>
</dbReference>